<dbReference type="AlphaFoldDB" id="M2XXA8"/>
<proteinExistence type="predicted"/>
<dbReference type="EMBL" id="ANHZ02000004">
    <property type="protein sequence ID" value="EME37433.1"/>
    <property type="molecule type" value="Genomic_DNA"/>
</dbReference>
<evidence type="ECO:0000313" key="3">
    <source>
        <dbReference type="Proteomes" id="UP000009877"/>
    </source>
</evidence>
<dbReference type="RefSeq" id="WP_006213955.1">
    <property type="nucleotide sequence ID" value="NZ_ANHZ02000004.1"/>
</dbReference>
<comment type="caution">
    <text evidence="2">The sequence shown here is derived from an EMBL/GenBank/DDBJ whole genome shotgun (WGS) entry which is preliminary data.</text>
</comment>
<dbReference type="Proteomes" id="UP000009877">
    <property type="component" value="Unassembled WGS sequence"/>
</dbReference>
<accession>M2XXA8</accession>
<evidence type="ECO:0000256" key="1">
    <source>
        <dbReference type="SAM" id="MobiDB-lite"/>
    </source>
</evidence>
<evidence type="ECO:0000313" key="2">
    <source>
        <dbReference type="EMBL" id="EME37433.1"/>
    </source>
</evidence>
<feature type="compositionally biased region" description="Low complexity" evidence="1">
    <location>
        <begin position="54"/>
        <end position="66"/>
    </location>
</feature>
<name>M2XXA8_9MICC</name>
<reference evidence="2 3" key="1">
    <citation type="journal article" date="2014" name="Genome Announc.">
        <title>Draft Genome Sequence of Kocuria palustris PEL.</title>
        <authorList>
            <person name="Sharma G."/>
            <person name="Khatri I."/>
            <person name="Subramanian S."/>
        </authorList>
    </citation>
    <scope>NUCLEOTIDE SEQUENCE [LARGE SCALE GENOMIC DNA]</scope>
    <source>
        <strain evidence="2 3">PEL</strain>
    </source>
</reference>
<feature type="compositionally biased region" description="Polar residues" evidence="1">
    <location>
        <begin position="40"/>
        <end position="49"/>
    </location>
</feature>
<sequence length="109" mass="11202">MGSSGPGARPRQEPELPPSSETQQPAPPPEAPAAADSGPEQATSPLSSDENSEQASAAQTPPAAAPRGTQVRRRWVVPIMLVGPETSLALMPVNIAGALVWGCGARRWG</sequence>
<gene>
    <name evidence="2" type="ORF">C884_01941</name>
</gene>
<keyword evidence="3" id="KW-1185">Reference proteome</keyword>
<organism evidence="2 3">
    <name type="scientific">Kocuria palustris PEL</name>
    <dbReference type="NCBI Taxonomy" id="1236550"/>
    <lineage>
        <taxon>Bacteria</taxon>
        <taxon>Bacillati</taxon>
        <taxon>Actinomycetota</taxon>
        <taxon>Actinomycetes</taxon>
        <taxon>Micrococcales</taxon>
        <taxon>Micrococcaceae</taxon>
        <taxon>Kocuria</taxon>
    </lineage>
</organism>
<protein>
    <submittedName>
        <fullName evidence="2">Uncharacterized protein</fullName>
    </submittedName>
</protein>
<feature type="region of interest" description="Disordered" evidence="1">
    <location>
        <begin position="1"/>
        <end position="72"/>
    </location>
</feature>